<evidence type="ECO:0000313" key="5">
    <source>
        <dbReference type="Proteomes" id="UP000216752"/>
    </source>
</evidence>
<keyword evidence="2" id="KW-0288">FMN</keyword>
<sequence length="245" mass="27409">MKIAVINGSHRGRNGNTNIMVSAFLKGAKEAGADTVTVFLAEKEIKYCTACKACWFKTPGKCVIKDDMAEIMSLIEDADVRALATPLYFDNISSLLKTFIDRLMVTASPYWGKDSEGECRHLTTKVAPQLVMMANCGFPEKSQFQVISHWLKRHARNLNVQIIGEIYVSQGSLLSVRENEVGIVVSNYLKALETAGREIAANRKLTAKTMELLEQKFIPDEVYIREVKKYVDSILVKQDDPSLRA</sequence>
<protein>
    <recommendedName>
        <fullName evidence="3">NADPH-dependent FMN reductase-like domain-containing protein</fullName>
    </recommendedName>
</protein>
<evidence type="ECO:0000313" key="4">
    <source>
        <dbReference type="EMBL" id="XFO67552.1"/>
    </source>
</evidence>
<dbReference type="EMBL" id="CP155573">
    <property type="protein sequence ID" value="XFO67552.1"/>
    <property type="molecule type" value="Genomic_DNA"/>
</dbReference>
<gene>
    <name evidence="4" type="ORF">SPSIL_037510</name>
</gene>
<dbReference type="SUPFAM" id="SSF52218">
    <property type="entry name" value="Flavoproteins"/>
    <property type="match status" value="1"/>
</dbReference>
<feature type="domain" description="NADPH-dependent FMN reductase-like" evidence="3">
    <location>
        <begin position="1"/>
        <end position="110"/>
    </location>
</feature>
<dbReference type="Proteomes" id="UP000216752">
    <property type="component" value="Chromosome"/>
</dbReference>
<accession>A0ABZ3IPE4</accession>
<proteinExistence type="predicted"/>
<dbReference type="PANTHER" id="PTHR43278:SF2">
    <property type="entry name" value="IRON-SULFUR FLAVOPROTEIN"/>
    <property type="match status" value="1"/>
</dbReference>
<dbReference type="PANTHER" id="PTHR43278">
    <property type="entry name" value="NAD(P)H-DEPENDENT FMN-CONTAINING OXIDOREDUCTASE YWQN-RELATED"/>
    <property type="match status" value="1"/>
</dbReference>
<dbReference type="InterPro" id="IPR005025">
    <property type="entry name" value="FMN_Rdtase-like_dom"/>
</dbReference>
<evidence type="ECO:0000259" key="3">
    <source>
        <dbReference type="Pfam" id="PF03358"/>
    </source>
</evidence>
<reference evidence="4" key="1">
    <citation type="submission" date="2024-05" db="EMBL/GenBank/DDBJ databases">
        <title>Isolation and characterization of Sporomusa carbonis sp. nov., a carboxydotrophic hydrogenogen in the genus of Sporomusa isolated from a charcoal burning pile.</title>
        <authorList>
            <person name="Boeer T."/>
            <person name="Rosenbaum F."/>
            <person name="Eysell L."/>
            <person name="Mueller V."/>
            <person name="Daniel R."/>
            <person name="Poehlein A."/>
        </authorList>
    </citation>
    <scope>NUCLEOTIDE SEQUENCE [LARGE SCALE GENOMIC DNA]</scope>
    <source>
        <strain evidence="4">DSM 10669</strain>
    </source>
</reference>
<dbReference type="InterPro" id="IPR029039">
    <property type="entry name" value="Flavoprotein-like_sf"/>
</dbReference>
<name>A0ABZ3IPE4_9FIRM</name>
<keyword evidence="1" id="KW-0285">Flavoprotein</keyword>
<evidence type="ECO:0000256" key="1">
    <source>
        <dbReference type="ARBA" id="ARBA00022630"/>
    </source>
</evidence>
<organism evidence="4 5">
    <name type="scientific">Sporomusa silvacetica DSM 10669</name>
    <dbReference type="NCBI Taxonomy" id="1123289"/>
    <lineage>
        <taxon>Bacteria</taxon>
        <taxon>Bacillati</taxon>
        <taxon>Bacillota</taxon>
        <taxon>Negativicutes</taxon>
        <taxon>Selenomonadales</taxon>
        <taxon>Sporomusaceae</taxon>
        <taxon>Sporomusa</taxon>
    </lineage>
</organism>
<dbReference type="Pfam" id="PF03358">
    <property type="entry name" value="FMN_red"/>
    <property type="match status" value="1"/>
</dbReference>
<evidence type="ECO:0000256" key="2">
    <source>
        <dbReference type="ARBA" id="ARBA00022643"/>
    </source>
</evidence>
<keyword evidence="5" id="KW-1185">Reference proteome</keyword>
<dbReference type="Gene3D" id="3.40.50.360">
    <property type="match status" value="1"/>
</dbReference>
<dbReference type="InterPro" id="IPR051796">
    <property type="entry name" value="ISF_SsuE-like"/>
</dbReference>
<dbReference type="RefSeq" id="WP_094604302.1">
    <property type="nucleotide sequence ID" value="NZ_CP155573.1"/>
</dbReference>